<accession>A0ABW1W3P3</accession>
<dbReference type="CDD" id="cd07344">
    <property type="entry name" value="M48_yhfN_like"/>
    <property type="match status" value="1"/>
</dbReference>
<protein>
    <submittedName>
        <fullName evidence="2">M48 family metallopeptidase</fullName>
    </submittedName>
</protein>
<dbReference type="PANTHER" id="PTHR30399:SF1">
    <property type="entry name" value="UTP PYROPHOSPHATASE"/>
    <property type="match status" value="1"/>
</dbReference>
<proteinExistence type="predicted"/>
<comment type="caution">
    <text evidence="2">The sequence shown here is derived from an EMBL/GenBank/DDBJ whole genome shotgun (WGS) entry which is preliminary data.</text>
</comment>
<evidence type="ECO:0000259" key="1">
    <source>
        <dbReference type="Pfam" id="PF01863"/>
    </source>
</evidence>
<feature type="domain" description="YgjP-like metallopeptidase" evidence="1">
    <location>
        <begin position="50"/>
        <end position="270"/>
    </location>
</feature>
<gene>
    <name evidence="2" type="ORF">ACFP58_02220</name>
</gene>
<sequence>MTDNGDFYYGEDKIHYKVVRKEFTRKHSAHKKVVGKPESDKPLTEKTKPRKIVIKVHPDQRVVATAPIDASDEMIYDAMMKRARWIWQSLQDFAKQQDHVLPKRYVSGETQFYLGRRYVLKVIINSGADDTINRTVKLSRGKLNVELSQIDSELGLDERAALVKSLINEWYKNRAELISRERLKSLIYKASWVENSPSFKLMVMKKQWGSCSTKGNLILNPHLVKAPKECIDYVILHELCHIAEYNHSEQFWRLLTQVMPNWKEVKAKLDGMAEFYLNE</sequence>
<dbReference type="PANTHER" id="PTHR30399">
    <property type="entry name" value="UNCHARACTERIZED PROTEIN YGJP"/>
    <property type="match status" value="1"/>
</dbReference>
<keyword evidence="3" id="KW-1185">Reference proteome</keyword>
<dbReference type="Proteomes" id="UP001596264">
    <property type="component" value="Unassembled WGS sequence"/>
</dbReference>
<dbReference type="Pfam" id="PF01863">
    <property type="entry name" value="YgjP-like"/>
    <property type="match status" value="1"/>
</dbReference>
<dbReference type="Gene3D" id="3.30.2010.10">
    <property type="entry name" value="Metalloproteases ('zincins'), catalytic domain"/>
    <property type="match status" value="1"/>
</dbReference>
<dbReference type="RefSeq" id="WP_201563334.1">
    <property type="nucleotide sequence ID" value="NZ_CAJGZK010000013.1"/>
</dbReference>
<name>A0ABW1W3P3_9GAMM</name>
<dbReference type="InterPro" id="IPR053136">
    <property type="entry name" value="UTP_pyrophosphatase-like"/>
</dbReference>
<dbReference type="EMBL" id="JBHSTZ010000005">
    <property type="protein sequence ID" value="MFC6380291.1"/>
    <property type="molecule type" value="Genomic_DNA"/>
</dbReference>
<reference evidence="3" key="1">
    <citation type="journal article" date="2019" name="Int. J. Syst. Evol. Microbiol.">
        <title>The Global Catalogue of Microorganisms (GCM) 10K type strain sequencing project: providing services to taxonomists for standard genome sequencing and annotation.</title>
        <authorList>
            <consortium name="The Broad Institute Genomics Platform"/>
            <consortium name="The Broad Institute Genome Sequencing Center for Infectious Disease"/>
            <person name="Wu L."/>
            <person name="Ma J."/>
        </authorList>
    </citation>
    <scope>NUCLEOTIDE SEQUENCE [LARGE SCALE GENOMIC DNA]</scope>
    <source>
        <strain evidence="3">CCM 2050</strain>
    </source>
</reference>
<evidence type="ECO:0000313" key="2">
    <source>
        <dbReference type="EMBL" id="MFC6380291.1"/>
    </source>
</evidence>
<dbReference type="InterPro" id="IPR002725">
    <property type="entry name" value="YgjP-like_metallopeptidase"/>
</dbReference>
<organism evidence="2 3">
    <name type="scientific">Psychrobacter glacincola</name>
    <dbReference type="NCBI Taxonomy" id="56810"/>
    <lineage>
        <taxon>Bacteria</taxon>
        <taxon>Pseudomonadati</taxon>
        <taxon>Pseudomonadota</taxon>
        <taxon>Gammaproteobacteria</taxon>
        <taxon>Moraxellales</taxon>
        <taxon>Moraxellaceae</taxon>
        <taxon>Psychrobacter</taxon>
    </lineage>
</organism>
<evidence type="ECO:0000313" key="3">
    <source>
        <dbReference type="Proteomes" id="UP001596264"/>
    </source>
</evidence>